<evidence type="ECO:0000256" key="4">
    <source>
        <dbReference type="ARBA" id="ARBA00022837"/>
    </source>
</evidence>
<feature type="transmembrane region" description="Helical" evidence="8">
    <location>
        <begin position="729"/>
        <end position="753"/>
    </location>
</feature>
<feature type="domain" description="EF-hand" evidence="9">
    <location>
        <begin position="777"/>
        <end position="812"/>
    </location>
</feature>
<dbReference type="PROSITE" id="PS00018">
    <property type="entry name" value="EF_HAND_1"/>
    <property type="match status" value="1"/>
</dbReference>
<keyword evidence="4" id="KW-0106">Calcium</keyword>
<dbReference type="Gene3D" id="1.20.120.350">
    <property type="entry name" value="Voltage-gated potassium channels. Chain C"/>
    <property type="match status" value="1"/>
</dbReference>
<dbReference type="EMBL" id="CAMXCT010000388">
    <property type="protein sequence ID" value="CAI3978100.1"/>
    <property type="molecule type" value="Genomic_DNA"/>
</dbReference>
<dbReference type="PROSITE" id="PS50222">
    <property type="entry name" value="EF_HAND_2"/>
    <property type="match status" value="2"/>
</dbReference>
<sequence length="1322" mass="148947">MGFTKTVHKEAPENYKPYYLKYDELKELVLDLAREEPLKRSRLMSADFMEMANQPIGKFQDSLRAELKKVNQFACVKHEDVFLGLRRLCEQCKRLSAEEVQPMAERIRSLGKEIVDLDTYVRLNYMGFQMLTEKFDACLGISGSPLFVSGLHCEPFCNIRFDDILILLGLAWARWRSAQAPAEQSKDATWKPPESFIRNTSKYWVQPDKVVLLKTRIVEHLPYLIFGASQSEQEKLLEPFALLDLEYRDGMDSHAMSAYSGTMEESQLLSSVYFDSPDATSYQERIRREEGARLVRFRWYGENNQEDDKEIYIERKIHHEGWGGAKSAKERCVLPQEDVFDFMKGKFDIEAYFAKLAANGTKEKTIKGMKPIAIEVAPPKPPLGLQESKQLMAQQEVSTEICESMDALKKRHREWQQAVEVQQEAAVVPSVVLSSVAKSASLCIGTVYSNGHTDMNGSTSESGLNKLPEQGHQRPGGPLPELLEEVIVDQEATALEKKDHSEWGKRRRALSAFVDSVFFEYLTGIIILANIIMIGIEAEMSLTKKEEMSWATNVEQAFLAVYTLELLLRIAGGGIRTFWSCWFLLDFFLVCVGMLAVVVAPMLTGGGTDMAGFEKLLVVRGLRLLRLARVLRMVGRFKVVWRLVSGLLTAWDTMLSATGLIMLWLFIFACVAVEIVSKDKDLLNNPDTGAIVEYAFGSLPRAILTLVQFVSLDSIAGVYFPLIMAKPWLAIYFMPLMVLIPIGLMNLVTAVLVEHALSHATREEEVHRMHTKEKIKAALPELQTIFTSLDADGSGHVTRAEAANVPLTVFPPKVLEAVSVDSMADLFEMLDVDEGGTLTQAEFFEGLLHLLLLDVPMWAIQTLKLLRPLRKETIQIAKDLDDLKQFLGYRADVVAVPKGLHKGGAIQRHGSVSLGAKLVEKNSTENSSGLPDVFLLFQATKEYPKSSMLATDNKVRISLDTQMSLLNEYVPNGHPNKPWCLVGTDTLQRDDIYRFPYAILEIKLQDVSEAPLWLRQTLNDIGAIQVHKFSKFQHAMAFLHPQRVPTWPHWHKDFEEWHKAKDEKKLRFGKGNASALLKSDTVIDDLAVPNVSKIVAPHGEGHFLKDMENLDPKAVFANERTLLHYAEKGMYVAAVAVIILHQGGRYKILGGALSVMTAVYYVWILVAYFQRLDEIKGRSKVVKNREARLDWNLGPVLATTMVSIVLVYTLSKVLKNLTNKPFPDVRPHTWQLLSVLCRSQKAAQKALQSSELRELLLNFQSEASTDARYAKHTLVKTLVDCHSHWISGLLDSEVMDMMTQFAQQGPYWVPRSAGAAMKDEAA</sequence>
<feature type="domain" description="SPX" evidence="10">
    <location>
        <begin position="1"/>
        <end position="149"/>
    </location>
</feature>
<gene>
    <name evidence="11" type="ORF">C1SCF055_LOCUS6179</name>
</gene>
<dbReference type="Pfam" id="PF00520">
    <property type="entry name" value="Ion_trans"/>
    <property type="match status" value="1"/>
</dbReference>
<feature type="compositionally biased region" description="Polar residues" evidence="7">
    <location>
        <begin position="454"/>
        <end position="463"/>
    </location>
</feature>
<dbReference type="InterPro" id="IPR003807">
    <property type="entry name" value="DUF202"/>
</dbReference>
<evidence type="ECO:0000313" key="11">
    <source>
        <dbReference type="EMBL" id="CAI3978100.1"/>
    </source>
</evidence>
<dbReference type="OrthoDB" id="6493944at2759"/>
<feature type="domain" description="EF-hand" evidence="9">
    <location>
        <begin position="818"/>
        <end position="853"/>
    </location>
</feature>
<organism evidence="11">
    <name type="scientific">Cladocopium goreaui</name>
    <dbReference type="NCBI Taxonomy" id="2562237"/>
    <lineage>
        <taxon>Eukaryota</taxon>
        <taxon>Sar</taxon>
        <taxon>Alveolata</taxon>
        <taxon>Dinophyceae</taxon>
        <taxon>Suessiales</taxon>
        <taxon>Symbiodiniaceae</taxon>
        <taxon>Cladocopium</taxon>
    </lineage>
</organism>
<evidence type="ECO:0000313" key="12">
    <source>
        <dbReference type="EMBL" id="CAL1131475.1"/>
    </source>
</evidence>
<evidence type="ECO:0000256" key="2">
    <source>
        <dbReference type="ARBA" id="ARBA00022554"/>
    </source>
</evidence>
<comment type="subcellular location">
    <subcellularLocation>
        <location evidence="1">Vacuole membrane</location>
        <topology evidence="1">Multi-pass membrane protein</topology>
    </subcellularLocation>
</comment>
<dbReference type="Gene3D" id="1.10.238.10">
    <property type="entry name" value="EF-hand"/>
    <property type="match status" value="1"/>
</dbReference>
<dbReference type="InterPro" id="IPR011992">
    <property type="entry name" value="EF-hand-dom_pair"/>
</dbReference>
<reference evidence="12" key="2">
    <citation type="submission" date="2024-04" db="EMBL/GenBank/DDBJ databases">
        <authorList>
            <person name="Chen Y."/>
            <person name="Shah S."/>
            <person name="Dougan E. K."/>
            <person name="Thang M."/>
            <person name="Chan C."/>
        </authorList>
    </citation>
    <scope>NUCLEOTIDE SEQUENCE [LARGE SCALE GENOMIC DNA]</scope>
</reference>
<reference evidence="11" key="1">
    <citation type="submission" date="2022-10" db="EMBL/GenBank/DDBJ databases">
        <authorList>
            <person name="Chen Y."/>
            <person name="Dougan E. K."/>
            <person name="Chan C."/>
            <person name="Rhodes N."/>
            <person name="Thang M."/>
        </authorList>
    </citation>
    <scope>NUCLEOTIDE SEQUENCE</scope>
</reference>
<evidence type="ECO:0000256" key="8">
    <source>
        <dbReference type="SAM" id="Phobius"/>
    </source>
</evidence>
<dbReference type="SUPFAM" id="SSF81324">
    <property type="entry name" value="Voltage-gated potassium channels"/>
    <property type="match status" value="1"/>
</dbReference>
<dbReference type="Pfam" id="PF10508">
    <property type="entry name" value="Proteasom_PSMB"/>
    <property type="match status" value="1"/>
</dbReference>
<evidence type="ECO:0000256" key="6">
    <source>
        <dbReference type="ARBA" id="ARBA00023136"/>
    </source>
</evidence>
<dbReference type="InterPro" id="IPR019538">
    <property type="entry name" value="PSMD5"/>
</dbReference>
<dbReference type="Gene3D" id="1.10.287.70">
    <property type="match status" value="1"/>
</dbReference>
<evidence type="ECO:0000256" key="3">
    <source>
        <dbReference type="ARBA" id="ARBA00022692"/>
    </source>
</evidence>
<evidence type="ECO:0000259" key="10">
    <source>
        <dbReference type="PROSITE" id="PS51382"/>
    </source>
</evidence>
<feature type="transmembrane region" description="Helical" evidence="8">
    <location>
        <begin position="1122"/>
        <end position="1142"/>
    </location>
</feature>
<dbReference type="InterPro" id="IPR004331">
    <property type="entry name" value="SPX_dom"/>
</dbReference>
<evidence type="ECO:0000256" key="1">
    <source>
        <dbReference type="ARBA" id="ARBA00004128"/>
    </source>
</evidence>
<feature type="transmembrane region" description="Helical" evidence="8">
    <location>
        <begin position="582"/>
        <end position="603"/>
    </location>
</feature>
<keyword evidence="13" id="KW-1185">Reference proteome</keyword>
<protein>
    <submittedName>
        <fullName evidence="11">Uncharacterized protein</fullName>
    </submittedName>
</protein>
<keyword evidence="5 8" id="KW-1133">Transmembrane helix</keyword>
<evidence type="ECO:0000256" key="5">
    <source>
        <dbReference type="ARBA" id="ARBA00022989"/>
    </source>
</evidence>
<dbReference type="InterPro" id="IPR027359">
    <property type="entry name" value="Volt_channel_dom_sf"/>
</dbReference>
<dbReference type="PANTHER" id="PTHR46140:SF1">
    <property type="entry name" value="VACUOLAR TRANSPORTER CHAPERONE COMPLEX SUBUNIT 4-RELATED"/>
    <property type="match status" value="1"/>
</dbReference>
<proteinExistence type="predicted"/>
<dbReference type="GO" id="GO:0005509">
    <property type="term" value="F:calcium ion binding"/>
    <property type="evidence" value="ECO:0007669"/>
    <property type="project" value="InterPro"/>
</dbReference>
<dbReference type="PANTHER" id="PTHR46140">
    <property type="entry name" value="VACUOLAR TRANSPORTER CHAPERONE 1-RELATED"/>
    <property type="match status" value="1"/>
</dbReference>
<dbReference type="GO" id="GO:0005216">
    <property type="term" value="F:monoatomic ion channel activity"/>
    <property type="evidence" value="ECO:0007669"/>
    <property type="project" value="InterPro"/>
</dbReference>
<name>A0A9P1BSU7_9DINO</name>
<dbReference type="CDD" id="cd14447">
    <property type="entry name" value="SPX"/>
    <property type="match status" value="1"/>
</dbReference>
<dbReference type="Proteomes" id="UP001152797">
    <property type="component" value="Unassembled WGS sequence"/>
</dbReference>
<dbReference type="InterPro" id="IPR051572">
    <property type="entry name" value="VTC_Complex_Subunit"/>
</dbReference>
<feature type="region of interest" description="Disordered" evidence="7">
    <location>
        <begin position="454"/>
        <end position="478"/>
    </location>
</feature>
<dbReference type="EMBL" id="CAMXCT030000388">
    <property type="protein sequence ID" value="CAL4765412.1"/>
    <property type="molecule type" value="Genomic_DNA"/>
</dbReference>
<dbReference type="SUPFAM" id="SSF47473">
    <property type="entry name" value="EF-hand"/>
    <property type="match status" value="1"/>
</dbReference>
<dbReference type="Pfam" id="PF02656">
    <property type="entry name" value="DUF202"/>
    <property type="match status" value="1"/>
</dbReference>
<feature type="transmembrane region" description="Helical" evidence="8">
    <location>
        <begin position="1189"/>
        <end position="1210"/>
    </location>
</feature>
<dbReference type="GO" id="GO:0006799">
    <property type="term" value="P:polyphosphate biosynthetic process"/>
    <property type="evidence" value="ECO:0007669"/>
    <property type="project" value="UniProtKB-ARBA"/>
</dbReference>
<dbReference type="EMBL" id="CAMXCT020000388">
    <property type="protein sequence ID" value="CAL1131475.1"/>
    <property type="molecule type" value="Genomic_DNA"/>
</dbReference>
<dbReference type="PROSITE" id="PS51382">
    <property type="entry name" value="SPX"/>
    <property type="match status" value="1"/>
</dbReference>
<dbReference type="GO" id="GO:0005774">
    <property type="term" value="C:vacuolar membrane"/>
    <property type="evidence" value="ECO:0007669"/>
    <property type="project" value="UniProtKB-SubCell"/>
</dbReference>
<dbReference type="InterPro" id="IPR018966">
    <property type="entry name" value="VTC_domain"/>
</dbReference>
<comment type="caution">
    <text evidence="11">The sequence shown here is derived from an EMBL/GenBank/DDBJ whole genome shotgun (WGS) entry which is preliminary data.</text>
</comment>
<evidence type="ECO:0000259" key="9">
    <source>
        <dbReference type="PROSITE" id="PS50222"/>
    </source>
</evidence>
<evidence type="ECO:0000313" key="13">
    <source>
        <dbReference type="Proteomes" id="UP001152797"/>
    </source>
</evidence>
<dbReference type="Pfam" id="PF09359">
    <property type="entry name" value="VTC"/>
    <property type="match status" value="2"/>
</dbReference>
<keyword evidence="6 8" id="KW-0472">Membrane</keyword>
<feature type="transmembrane region" description="Helical" evidence="8">
    <location>
        <begin position="654"/>
        <end position="676"/>
    </location>
</feature>
<dbReference type="InterPro" id="IPR018247">
    <property type="entry name" value="EF_Hand_1_Ca_BS"/>
</dbReference>
<dbReference type="InterPro" id="IPR005821">
    <property type="entry name" value="Ion_trans_dom"/>
</dbReference>
<feature type="transmembrane region" description="Helical" evidence="8">
    <location>
        <begin position="1148"/>
        <end position="1169"/>
    </location>
</feature>
<dbReference type="InterPro" id="IPR002048">
    <property type="entry name" value="EF_hand_dom"/>
</dbReference>
<dbReference type="InterPro" id="IPR042267">
    <property type="entry name" value="VTC_sf"/>
</dbReference>
<keyword evidence="2" id="KW-0926">Vacuole</keyword>
<feature type="transmembrane region" description="Helical" evidence="8">
    <location>
        <begin position="512"/>
        <end position="536"/>
    </location>
</feature>
<keyword evidence="3 8" id="KW-0812">Transmembrane</keyword>
<evidence type="ECO:0000256" key="7">
    <source>
        <dbReference type="SAM" id="MobiDB-lite"/>
    </source>
</evidence>
<accession>A0A9P1BSU7</accession>
<dbReference type="Gene3D" id="3.20.100.30">
    <property type="entry name" value="VTC, catalytic tunnel domain"/>
    <property type="match status" value="2"/>
</dbReference>
<dbReference type="GO" id="GO:0043248">
    <property type="term" value="P:proteasome assembly"/>
    <property type="evidence" value="ECO:0007669"/>
    <property type="project" value="InterPro"/>
</dbReference>